<dbReference type="Gene3D" id="2.40.50.100">
    <property type="match status" value="1"/>
</dbReference>
<dbReference type="Gene3D" id="1.10.287.470">
    <property type="entry name" value="Helix hairpin bin"/>
    <property type="match status" value="1"/>
</dbReference>
<keyword evidence="5" id="KW-1185">Reference proteome</keyword>
<comment type="caution">
    <text evidence="4">The sequence shown here is derived from an EMBL/GenBank/DDBJ whole genome shotgun (WGS) entry which is preliminary data.</text>
</comment>
<dbReference type="RefSeq" id="WP_246513380.1">
    <property type="nucleotide sequence ID" value="NZ_JAGINO010000019.1"/>
</dbReference>
<dbReference type="PANTHER" id="PTHR30469:SF15">
    <property type="entry name" value="HLYD FAMILY OF SECRETION PROTEINS"/>
    <property type="match status" value="1"/>
</dbReference>
<dbReference type="Gene3D" id="2.40.30.170">
    <property type="match status" value="1"/>
</dbReference>
<dbReference type="EMBL" id="JAUSVU010000015">
    <property type="protein sequence ID" value="MDQ0534967.1"/>
    <property type="molecule type" value="Genomic_DNA"/>
</dbReference>
<keyword evidence="2" id="KW-0732">Signal</keyword>
<feature type="signal peptide" evidence="2">
    <location>
        <begin position="1"/>
        <end position="23"/>
    </location>
</feature>
<feature type="domain" description="Multidrug resistance protein MdtA-like barrel-sandwich hybrid" evidence="3">
    <location>
        <begin position="47"/>
        <end position="167"/>
    </location>
</feature>
<name>A0ABU0MNC0_9PROT</name>
<protein>
    <submittedName>
        <fullName evidence="4">RND family efflux transporter MFP subunit</fullName>
    </submittedName>
</protein>
<evidence type="ECO:0000313" key="4">
    <source>
        <dbReference type="EMBL" id="MDQ0534967.1"/>
    </source>
</evidence>
<evidence type="ECO:0000256" key="2">
    <source>
        <dbReference type="SAM" id="SignalP"/>
    </source>
</evidence>
<sequence length="250" mass="26942">MMARRLAGAGLTALLVLGGAAQAQTAEGAHPEIRAQLSPVRSTILSAEIPGGISELTVREGDRFTAGQKLVTLDCRLHKARLDKALAQQEQARKTYNVQARLDKLGSNSALEFQTAAAQLAVAEAEVAMNRTIATYCVITAPFDGRVVELKARAHQYVGEGHELMEILDDRELEVELAVPSNWLLWLRQGTAFTLRLDETGKEYAARIGRMGSRIDAVSQTIKVFGTVTGGSFPELIAGMSGTAVFVPPR</sequence>
<proteinExistence type="inferred from homology"/>
<gene>
    <name evidence="4" type="ORF">QO018_003845</name>
</gene>
<evidence type="ECO:0000256" key="1">
    <source>
        <dbReference type="ARBA" id="ARBA00009477"/>
    </source>
</evidence>
<organism evidence="4 5">
    <name type="scientific">Azospirillum picis</name>
    <dbReference type="NCBI Taxonomy" id="488438"/>
    <lineage>
        <taxon>Bacteria</taxon>
        <taxon>Pseudomonadati</taxon>
        <taxon>Pseudomonadota</taxon>
        <taxon>Alphaproteobacteria</taxon>
        <taxon>Rhodospirillales</taxon>
        <taxon>Azospirillaceae</taxon>
        <taxon>Azospirillum</taxon>
    </lineage>
</organism>
<feature type="chain" id="PRO_5046314002" evidence="2">
    <location>
        <begin position="24"/>
        <end position="250"/>
    </location>
</feature>
<comment type="similarity">
    <text evidence="1">Belongs to the membrane fusion protein (MFP) (TC 8.A.1) family.</text>
</comment>
<dbReference type="NCBIfam" id="TIGR01730">
    <property type="entry name" value="RND_mfp"/>
    <property type="match status" value="1"/>
</dbReference>
<dbReference type="Pfam" id="PF25917">
    <property type="entry name" value="BSH_RND"/>
    <property type="match status" value="1"/>
</dbReference>
<evidence type="ECO:0000259" key="3">
    <source>
        <dbReference type="Pfam" id="PF25917"/>
    </source>
</evidence>
<dbReference type="InterPro" id="IPR006143">
    <property type="entry name" value="RND_pump_MFP"/>
</dbReference>
<reference evidence="4 5" key="1">
    <citation type="submission" date="2023-07" db="EMBL/GenBank/DDBJ databases">
        <title>Genomic Encyclopedia of Type Strains, Phase IV (KMG-IV): sequencing the most valuable type-strain genomes for metagenomic binning, comparative biology and taxonomic classification.</title>
        <authorList>
            <person name="Goeker M."/>
        </authorList>
    </citation>
    <scope>NUCLEOTIDE SEQUENCE [LARGE SCALE GENOMIC DNA]</scope>
    <source>
        <strain evidence="4 5">DSM 19922</strain>
    </source>
</reference>
<dbReference type="SUPFAM" id="SSF111369">
    <property type="entry name" value="HlyD-like secretion proteins"/>
    <property type="match status" value="1"/>
</dbReference>
<evidence type="ECO:0000313" key="5">
    <source>
        <dbReference type="Proteomes" id="UP001244552"/>
    </source>
</evidence>
<dbReference type="Proteomes" id="UP001244552">
    <property type="component" value="Unassembled WGS sequence"/>
</dbReference>
<dbReference type="PANTHER" id="PTHR30469">
    <property type="entry name" value="MULTIDRUG RESISTANCE PROTEIN MDTA"/>
    <property type="match status" value="1"/>
</dbReference>
<accession>A0ABU0MNC0</accession>
<dbReference type="InterPro" id="IPR058625">
    <property type="entry name" value="MdtA-like_BSH"/>
</dbReference>